<organism evidence="1 2">
    <name type="scientific">Melastoma candidum</name>
    <dbReference type="NCBI Taxonomy" id="119954"/>
    <lineage>
        <taxon>Eukaryota</taxon>
        <taxon>Viridiplantae</taxon>
        <taxon>Streptophyta</taxon>
        <taxon>Embryophyta</taxon>
        <taxon>Tracheophyta</taxon>
        <taxon>Spermatophyta</taxon>
        <taxon>Magnoliopsida</taxon>
        <taxon>eudicotyledons</taxon>
        <taxon>Gunneridae</taxon>
        <taxon>Pentapetalae</taxon>
        <taxon>rosids</taxon>
        <taxon>malvids</taxon>
        <taxon>Myrtales</taxon>
        <taxon>Melastomataceae</taxon>
        <taxon>Melastomatoideae</taxon>
        <taxon>Melastomateae</taxon>
        <taxon>Melastoma</taxon>
    </lineage>
</organism>
<name>A0ACB9L262_9MYRT</name>
<reference evidence="2" key="1">
    <citation type="journal article" date="2023" name="Front. Plant Sci.">
        <title>Chromosomal-level genome assembly of Melastoma candidum provides insights into trichome evolution.</title>
        <authorList>
            <person name="Zhong Y."/>
            <person name="Wu W."/>
            <person name="Sun C."/>
            <person name="Zou P."/>
            <person name="Liu Y."/>
            <person name="Dai S."/>
            <person name="Zhou R."/>
        </authorList>
    </citation>
    <scope>NUCLEOTIDE SEQUENCE [LARGE SCALE GENOMIC DNA]</scope>
</reference>
<keyword evidence="2" id="KW-1185">Reference proteome</keyword>
<accession>A0ACB9L262</accession>
<protein>
    <submittedName>
        <fullName evidence="1">Uncharacterized protein</fullName>
    </submittedName>
</protein>
<sequence>MGKRPSRSLEVKVISGEGLCLGTRPVKKNAFVVLRAEEDERNECATSKMAGATGREISWNNEKLCLDLPYRSRFLIAEVYTSGKLVGSARIPVTDFAGGYHPENLVQFLSYRLRDGYGVRNGIINISVKVKSTTREITTVPAAWHPEIGFPVVNRITGGRNIVVGVPVSYASPFTY</sequence>
<dbReference type="Proteomes" id="UP001057402">
    <property type="component" value="Chromosome 12"/>
</dbReference>
<evidence type="ECO:0000313" key="1">
    <source>
        <dbReference type="EMBL" id="KAI4303351.1"/>
    </source>
</evidence>
<comment type="caution">
    <text evidence="1">The sequence shown here is derived from an EMBL/GenBank/DDBJ whole genome shotgun (WGS) entry which is preliminary data.</text>
</comment>
<evidence type="ECO:0000313" key="2">
    <source>
        <dbReference type="Proteomes" id="UP001057402"/>
    </source>
</evidence>
<proteinExistence type="predicted"/>
<dbReference type="EMBL" id="CM042891">
    <property type="protein sequence ID" value="KAI4303351.1"/>
    <property type="molecule type" value="Genomic_DNA"/>
</dbReference>
<gene>
    <name evidence="1" type="ORF">MLD38_038995</name>
</gene>